<sequence length="277" mass="30711">MEIDEVEAVLEKIWDLHDKLSDAIHSISRAHFLSSIKALRKPEPPPQKQLPPQNKQQFDAAAAAEDNRAASGGGYVFVKEFGVYDEAVREAKSLNAIRTALENLEDQLEFFHTVQLQQRAERDAALARLEQSRIILAMRLAEHQGKKYKVIEEALAFVGDVCDASRFVSCDNLFGAANGSSRQSAVNHGNRSNILIKALISSFNFARKSLMGGVLGNAALVTVTMMTLLHFNKVAYKELKHRHEGDNYSFNVRKTFKQGESSSRGSLGQLDVLVARG</sequence>
<dbReference type="PANTHER" id="PTHR33600:SF4">
    <property type="entry name" value="PLASTID DIVISION PROTEIN PDV1"/>
    <property type="match status" value="1"/>
</dbReference>
<reference evidence="2" key="1">
    <citation type="submission" date="2013-07" db="EMBL/GenBank/DDBJ databases">
        <title>The genome of Eucalyptus grandis.</title>
        <authorList>
            <person name="Schmutz J."/>
            <person name="Hayes R."/>
            <person name="Myburg A."/>
            <person name="Tuskan G."/>
            <person name="Grattapaglia D."/>
            <person name="Rokhsar D.S."/>
        </authorList>
    </citation>
    <scope>NUCLEOTIDE SEQUENCE</scope>
    <source>
        <tissue evidence="2">Leaf extractions</tissue>
    </source>
</reference>
<dbReference type="FunCoup" id="A0A058ZXM1">
    <property type="interactions" value="446"/>
</dbReference>
<evidence type="ECO:0008006" key="3">
    <source>
        <dbReference type="Google" id="ProtNLM"/>
    </source>
</evidence>
<dbReference type="EMBL" id="KK198763">
    <property type="protein sequence ID" value="KCW46498.1"/>
    <property type="molecule type" value="Genomic_DNA"/>
</dbReference>
<proteinExistence type="predicted"/>
<keyword evidence="1" id="KW-0472">Membrane</keyword>
<dbReference type="STRING" id="71139.A0A058ZXM1"/>
<dbReference type="OMA" id="PAMEYRK"/>
<dbReference type="GO" id="GO:0010020">
    <property type="term" value="P:chloroplast fission"/>
    <property type="evidence" value="ECO:0007669"/>
    <property type="project" value="InterPro"/>
</dbReference>
<feature type="transmembrane region" description="Helical" evidence="1">
    <location>
        <begin position="210"/>
        <end position="231"/>
    </location>
</feature>
<organism evidence="2">
    <name type="scientific">Eucalyptus grandis</name>
    <name type="common">Flooded gum</name>
    <dbReference type="NCBI Taxonomy" id="71139"/>
    <lineage>
        <taxon>Eukaryota</taxon>
        <taxon>Viridiplantae</taxon>
        <taxon>Streptophyta</taxon>
        <taxon>Embryophyta</taxon>
        <taxon>Tracheophyta</taxon>
        <taxon>Spermatophyta</taxon>
        <taxon>Magnoliopsida</taxon>
        <taxon>eudicotyledons</taxon>
        <taxon>Gunneridae</taxon>
        <taxon>Pentapetalae</taxon>
        <taxon>rosids</taxon>
        <taxon>malvids</taxon>
        <taxon>Myrtales</taxon>
        <taxon>Myrtaceae</taxon>
        <taxon>Myrtoideae</taxon>
        <taxon>Eucalypteae</taxon>
        <taxon>Eucalyptus</taxon>
    </lineage>
</organism>
<evidence type="ECO:0000256" key="1">
    <source>
        <dbReference type="SAM" id="Phobius"/>
    </source>
</evidence>
<gene>
    <name evidence="2" type="ORF">EUGRSUZ_K00322</name>
</gene>
<dbReference type="InParanoid" id="A0A058ZXM1"/>
<protein>
    <recommendedName>
        <fullName evidence="3">Plastid division protein PDV1</fullName>
    </recommendedName>
</protein>
<dbReference type="AlphaFoldDB" id="A0A058ZXM1"/>
<keyword evidence="1" id="KW-1133">Transmembrane helix</keyword>
<dbReference type="Gramene" id="KCW46498">
    <property type="protein sequence ID" value="KCW46498"/>
    <property type="gene ID" value="EUGRSUZ_K00322"/>
</dbReference>
<evidence type="ECO:0000313" key="2">
    <source>
        <dbReference type="EMBL" id="KCW46498.1"/>
    </source>
</evidence>
<name>A0A058ZXM1_EUCGR</name>
<dbReference type="PANTHER" id="PTHR33600">
    <property type="entry name" value="PLASTID DIVISION PROTEIN PDV2"/>
    <property type="match status" value="1"/>
</dbReference>
<dbReference type="eggNOG" id="ENOG502R53V">
    <property type="taxonomic scope" value="Eukaryota"/>
</dbReference>
<dbReference type="InterPro" id="IPR038939">
    <property type="entry name" value="PDV1/PDV2"/>
</dbReference>
<accession>A0A058ZXM1</accession>
<keyword evidence="1" id="KW-0812">Transmembrane</keyword>